<evidence type="ECO:0000313" key="1">
    <source>
        <dbReference type="EMBL" id="KAG6119427.1"/>
    </source>
</evidence>
<proteinExistence type="predicted"/>
<accession>A0A9P7Q354</accession>
<dbReference type="EMBL" id="SRQM01000078">
    <property type="protein sequence ID" value="KAG6119427.1"/>
    <property type="molecule type" value="Genomic_DNA"/>
</dbReference>
<comment type="caution">
    <text evidence="1">The sequence shown here is derived from an EMBL/GenBank/DDBJ whole genome shotgun (WGS) entry which is preliminary data.</text>
</comment>
<keyword evidence="2" id="KW-1185">Reference proteome</keyword>
<dbReference type="AlphaFoldDB" id="A0A9P7Q354"/>
<organism evidence="1 2">
    <name type="scientific">Claviceps humidiphila</name>
    <dbReference type="NCBI Taxonomy" id="1294629"/>
    <lineage>
        <taxon>Eukaryota</taxon>
        <taxon>Fungi</taxon>
        <taxon>Dikarya</taxon>
        <taxon>Ascomycota</taxon>
        <taxon>Pezizomycotina</taxon>
        <taxon>Sordariomycetes</taxon>
        <taxon>Hypocreomycetidae</taxon>
        <taxon>Hypocreales</taxon>
        <taxon>Clavicipitaceae</taxon>
        <taxon>Claviceps</taxon>
    </lineage>
</organism>
<reference evidence="1 2" key="1">
    <citation type="journal article" date="2020" name="bioRxiv">
        <title>Whole genome comparisons of ergot fungi reveals the divergence and evolution of species within the genus Claviceps are the result of varying mechanisms driving genome evolution and host range expansion.</title>
        <authorList>
            <person name="Wyka S.A."/>
            <person name="Mondo S.J."/>
            <person name="Liu M."/>
            <person name="Dettman J."/>
            <person name="Nalam V."/>
            <person name="Broders K.D."/>
        </authorList>
    </citation>
    <scope>NUCLEOTIDE SEQUENCE [LARGE SCALE GENOMIC DNA]</scope>
    <source>
        <strain evidence="1 2">LM576</strain>
    </source>
</reference>
<sequence length="204" mass="22316">MVCNGHQRLVVLPSGLAFVLPLGRFKDRVQVIARWSPVAGPTLTVGSNTSTSSPGMKLSPVTELQDTTTQYRFKYTTAPISATSSISFSHSNPISPNFLKAFPSPYASIKMKIAVVLSLVAAVLARDHGNCGCAVDGNYDQDLTEFACKFWVTAFPNSHWDGYSCVDKGYQRGIDGTAFEAFCKMQFKDVYGGLESRVKGRCWH</sequence>
<dbReference type="Proteomes" id="UP000732380">
    <property type="component" value="Unassembled WGS sequence"/>
</dbReference>
<evidence type="ECO:0000313" key="2">
    <source>
        <dbReference type="Proteomes" id="UP000732380"/>
    </source>
</evidence>
<gene>
    <name evidence="1" type="ORF">E4U13_007641</name>
</gene>
<protein>
    <submittedName>
        <fullName evidence="1">Uncharacterized protein</fullName>
    </submittedName>
</protein>
<name>A0A9P7Q354_9HYPO</name>